<dbReference type="PROSITE" id="PS50507">
    <property type="entry name" value="RDRP_SSRNA_POS"/>
    <property type="match status" value="1"/>
</dbReference>
<keyword evidence="5" id="KW-0696">RNA-directed RNA polymerase</keyword>
<proteinExistence type="predicted"/>
<dbReference type="InterPro" id="IPR001205">
    <property type="entry name" value="RNA-dir_pol_C"/>
</dbReference>
<name>A0A068LJZ4_9VIRU</name>
<dbReference type="GO" id="GO:0003968">
    <property type="term" value="F:RNA-directed RNA polymerase activity"/>
    <property type="evidence" value="ECO:0007669"/>
    <property type="project" value="UniProtKB-KW"/>
</dbReference>
<sequence>MRSSKTSEPFTAFQFDYPGKSDVVDRTESNPWSKPFRHLTHVGWTAHKRGVLQNIQRYDPFVNEALRHFDNDLRKSLKGFTQTPGDEKKLRASLDKYDVPTRTFENVFHNNDKLKQCYEHALSECMSVFALDQKVVPKFPTAVDLVMDSSSGYPHFTKKSEIKKMILHEGRTWLHQAKSKEFRRLPLLPCSVGVRGAPSPEDDPKTRLVWMYPAAVTVAEGVYAQPLIKALYEQKADLFLVGTESRFRLSKYLSLISEEKGRYGVGLDFSSYDTFPVQDLIRDAFAIMKQNLAFGTYWDPENGNVTAGRDDLRNFERVRARAEKGYDNIMEYFIHAPMILPNGRIVRKHHGVPSGSHFTNLVDSIVNRLLQKTFGLYTGRSIRDLRTNGDDSAFTVTDTYEPNILKDAAEFFKLWYMIVKPEKSVVAGTPAQVHISGTKWSSLIPTRTTQEWLMMALYPSTFVKNANMAFQRLLGIGIAGAFYDATYCLFFEYFQTGYDCKHGPNLLSWKRLRWLEPVFGINDLPKIYKQKSATTKIRALLWAP</sequence>
<keyword evidence="3" id="KW-0693">Viral RNA replication</keyword>
<reference evidence="5" key="1">
    <citation type="submission" date="2014-04" db="EMBL/GenBank/DDBJ databases">
        <title>Complete nucleotide sequence and genome characterization of a Partitivirus in Botryosphaeria dothidea.</title>
        <authorList>
            <person name="Jiang X."/>
            <person name="Jin L."/>
            <person name="Chen H."/>
            <person name="Yu Z."/>
            <person name="Shao R."/>
            <person name="Xu W."/>
            <person name="Chen J."/>
            <person name="Duns G.J."/>
        </authorList>
    </citation>
    <scope>NUCLEOTIDE SEQUENCE</scope>
    <source>
        <strain evidence="5">YDJ-08</strain>
    </source>
</reference>
<dbReference type="InterPro" id="IPR043502">
    <property type="entry name" value="DNA/RNA_pol_sf"/>
</dbReference>
<dbReference type="Pfam" id="PF00680">
    <property type="entry name" value="RdRP_1"/>
    <property type="match status" value="1"/>
</dbReference>
<keyword evidence="1" id="KW-0808">Transferase</keyword>
<gene>
    <name evidence="5" type="primary">RDRP</name>
</gene>
<feature type="domain" description="RdRp catalytic" evidence="4">
    <location>
        <begin position="262"/>
        <end position="404"/>
    </location>
</feature>
<dbReference type="EMBL" id="KJ722537">
    <property type="protein sequence ID" value="AIE47694.1"/>
    <property type="molecule type" value="Genomic_RNA"/>
</dbReference>
<keyword evidence="2" id="KW-0548">Nucleotidyltransferase</keyword>
<accession>A0A068LJZ4</accession>
<dbReference type="GO" id="GO:0003723">
    <property type="term" value="F:RNA binding"/>
    <property type="evidence" value="ECO:0007669"/>
    <property type="project" value="InterPro"/>
</dbReference>
<dbReference type="InterPro" id="IPR007094">
    <property type="entry name" value="RNA-dir_pol_PSvirus"/>
</dbReference>
<evidence type="ECO:0000313" key="5">
    <source>
        <dbReference type="EMBL" id="AIE47694.1"/>
    </source>
</evidence>
<dbReference type="SUPFAM" id="SSF56672">
    <property type="entry name" value="DNA/RNA polymerases"/>
    <property type="match status" value="1"/>
</dbReference>
<dbReference type="GO" id="GO:0039694">
    <property type="term" value="P:viral RNA genome replication"/>
    <property type="evidence" value="ECO:0007669"/>
    <property type="project" value="InterPro"/>
</dbReference>
<evidence type="ECO:0000256" key="2">
    <source>
        <dbReference type="ARBA" id="ARBA00022695"/>
    </source>
</evidence>
<organism evidence="5">
    <name type="scientific">Botryosphaeria dothidea RNA virus 1</name>
    <dbReference type="NCBI Taxonomy" id="2849745"/>
    <lineage>
        <taxon>Viruses</taxon>
        <taxon>Riboviria</taxon>
        <taxon>Riboviria incertae sedis</taxon>
        <taxon>Polymycoviridae</taxon>
        <taxon>Polymycovirus</taxon>
        <taxon>Polymycovirus botryosphaeriae</taxon>
        <taxon>Botryoshaeria dothidea polymycovirus 1</taxon>
    </lineage>
</organism>
<evidence type="ECO:0000256" key="3">
    <source>
        <dbReference type="ARBA" id="ARBA00022953"/>
    </source>
</evidence>
<evidence type="ECO:0000259" key="4">
    <source>
        <dbReference type="PROSITE" id="PS50507"/>
    </source>
</evidence>
<evidence type="ECO:0000256" key="1">
    <source>
        <dbReference type="ARBA" id="ARBA00022679"/>
    </source>
</evidence>
<protein>
    <submittedName>
        <fullName evidence="5">RNA-dependent RNA polymerase</fullName>
    </submittedName>
</protein>
<dbReference type="GO" id="GO:0006351">
    <property type="term" value="P:DNA-templated transcription"/>
    <property type="evidence" value="ECO:0007669"/>
    <property type="project" value="InterPro"/>
</dbReference>